<evidence type="ECO:0000313" key="1">
    <source>
        <dbReference type="EMBL" id="MBL7528265.1"/>
    </source>
</evidence>
<name>A0ABS1WFY0_9GAMM</name>
<dbReference type="Proteomes" id="UP000809910">
    <property type="component" value="Unassembled WGS sequence"/>
</dbReference>
<sequence>MMMLSKWDSTSAEVLQQQIKAAVDPIVARHEHYKTATANMLMSITNHFFNDINKDKILEVTHYVAGNAEQEPVNHQFLQKQFDNLVQFTQTIQECGLGLGLEQDGDFFVFNYSEGLKPETVEFMNKLAIALSACRICIGMEQIYRTLLQDPHVQTREYEDFLVEVRDLAQKYYAGPVPDGDYSKYLRAYYQSALSIQNRLKEQHNSVNAWKEPFADQLQKALAVICQAINCTGLKLIEGTTAFPDKTWLGDGWSPFVIGLLSELVARYYSYSYVIAGSLSLNPEYFVVLSTELSTFSLTMQDQMEHLKLAILKNADVALGDLIRNIQGQAAIHKIVLVPEEKPTYYGSGNLYVLYPNPNGFQEKRGDPYAQNVRSDYGLQ</sequence>
<keyword evidence="2" id="KW-1185">Reference proteome</keyword>
<accession>A0ABS1WFY0</accession>
<evidence type="ECO:0008006" key="3">
    <source>
        <dbReference type="Google" id="ProtNLM"/>
    </source>
</evidence>
<proteinExistence type="predicted"/>
<comment type="caution">
    <text evidence="1">The sequence shown here is derived from an EMBL/GenBank/DDBJ whole genome shotgun (WGS) entry which is preliminary data.</text>
</comment>
<dbReference type="EMBL" id="JADWVN010000031">
    <property type="protein sequence ID" value="MBL7528265.1"/>
    <property type="molecule type" value="Genomic_DNA"/>
</dbReference>
<organism evidence="1 2">
    <name type="scientific">Legionella bononiensis</name>
    <dbReference type="NCBI Taxonomy" id="2793102"/>
    <lineage>
        <taxon>Bacteria</taxon>
        <taxon>Pseudomonadati</taxon>
        <taxon>Pseudomonadota</taxon>
        <taxon>Gammaproteobacteria</taxon>
        <taxon>Legionellales</taxon>
        <taxon>Legionellaceae</taxon>
        <taxon>Legionella</taxon>
    </lineage>
</organism>
<protein>
    <recommendedName>
        <fullName evidence="3">Coiled-coil protein</fullName>
    </recommendedName>
</protein>
<evidence type="ECO:0000313" key="2">
    <source>
        <dbReference type="Proteomes" id="UP000809910"/>
    </source>
</evidence>
<reference evidence="1 2" key="1">
    <citation type="submission" date="2020-12" db="EMBL/GenBank/DDBJ databases">
        <title>WGS of Legionella: environmental sample.</title>
        <authorList>
            <person name="Cristino S."/>
            <person name="Girolamini L."/>
            <person name="Salaris S."/>
            <person name="Pascale M.R."/>
            <person name="Mazzotta M."/>
            <person name="Orsini M."/>
            <person name="Grottola A."/>
        </authorList>
    </citation>
    <scope>NUCLEOTIDE SEQUENCE [LARGE SCALE GENOMIC DNA]</scope>
    <source>
        <strain evidence="1 2">30cs62</strain>
    </source>
</reference>
<gene>
    <name evidence="1" type="ORF">I5282_17005</name>
</gene>
<dbReference type="RefSeq" id="WP_238400723.1">
    <property type="nucleotide sequence ID" value="NZ_JADOBG010000023.1"/>
</dbReference>